<dbReference type="Proteomes" id="UP001497623">
    <property type="component" value="Unassembled WGS sequence"/>
</dbReference>
<keyword evidence="3" id="KW-0560">Oxidoreductase</keyword>
<dbReference type="InterPro" id="IPR036291">
    <property type="entry name" value="NAD(P)-bd_dom_sf"/>
</dbReference>
<evidence type="ECO:0000256" key="2">
    <source>
        <dbReference type="ARBA" id="ARBA00022857"/>
    </source>
</evidence>
<dbReference type="Gene3D" id="3.40.50.720">
    <property type="entry name" value="NAD(P)-binding Rossmann-like Domain"/>
    <property type="match status" value="1"/>
</dbReference>
<name>A0AAV2RYI8_MEGNR</name>
<dbReference type="InterPro" id="IPR002347">
    <property type="entry name" value="SDR_fam"/>
</dbReference>
<dbReference type="GO" id="GO:0004090">
    <property type="term" value="F:carbonyl reductase (NADPH) activity"/>
    <property type="evidence" value="ECO:0007669"/>
    <property type="project" value="TreeGrafter"/>
</dbReference>
<dbReference type="AlphaFoldDB" id="A0AAV2RYI8"/>
<protein>
    <recommendedName>
        <fullName evidence="6">Carbonyl reductase</fullName>
    </recommendedName>
</protein>
<dbReference type="EMBL" id="CAXKWB010036366">
    <property type="protein sequence ID" value="CAL4148048.1"/>
    <property type="molecule type" value="Genomic_DNA"/>
</dbReference>
<sequence>MSQKRVAVVTGANKGIGFGVVKKLCANFNGIVYLTARDVGRGTKAQQDLAKFGLTAQFHQLDLDDMNSIDTFADYIRTTHGGLDVLVNNAAVTYKEFAEQAEPTLRVNYFGMKYLCHKLFPILRANARVVNLSSDDGHLTRVNGDEPFASKLREKLASTDLTEDELTQMVVTFIKCAKDGSYKTKGWPCSSYRMSKVAACALTRIQQRRCDQEPRLNILVNAVHPGYVATDATSHLGHMTIEEGAMAASYLALLPAGVCEPRGALVWHDKQVVDWINGPLPGDGY</sequence>
<reference evidence="4 5" key="1">
    <citation type="submission" date="2024-05" db="EMBL/GenBank/DDBJ databases">
        <authorList>
            <person name="Wallberg A."/>
        </authorList>
    </citation>
    <scope>NUCLEOTIDE SEQUENCE [LARGE SCALE GENOMIC DNA]</scope>
</reference>
<proteinExistence type="inferred from homology"/>
<dbReference type="Pfam" id="PF00106">
    <property type="entry name" value="adh_short"/>
    <property type="match status" value="1"/>
</dbReference>
<dbReference type="PRINTS" id="PR00081">
    <property type="entry name" value="GDHRDH"/>
</dbReference>
<evidence type="ECO:0000256" key="3">
    <source>
        <dbReference type="ARBA" id="ARBA00023002"/>
    </source>
</evidence>
<dbReference type="PANTHER" id="PTHR43963:SF4">
    <property type="entry name" value="CARBONYL REDUCTASE (NADPH)"/>
    <property type="match status" value="1"/>
</dbReference>
<keyword evidence="2" id="KW-0521">NADP</keyword>
<evidence type="ECO:0008006" key="6">
    <source>
        <dbReference type="Google" id="ProtNLM"/>
    </source>
</evidence>
<keyword evidence="5" id="KW-1185">Reference proteome</keyword>
<evidence type="ECO:0000256" key="1">
    <source>
        <dbReference type="ARBA" id="ARBA00006484"/>
    </source>
</evidence>
<evidence type="ECO:0000313" key="5">
    <source>
        <dbReference type="Proteomes" id="UP001497623"/>
    </source>
</evidence>
<gene>
    <name evidence="4" type="ORF">MNOR_LOCUS30172</name>
</gene>
<accession>A0AAV2RYI8</accession>
<dbReference type="SUPFAM" id="SSF51735">
    <property type="entry name" value="NAD(P)-binding Rossmann-fold domains"/>
    <property type="match status" value="1"/>
</dbReference>
<dbReference type="PANTHER" id="PTHR43963">
    <property type="entry name" value="CARBONYL REDUCTASE 1-RELATED"/>
    <property type="match status" value="1"/>
</dbReference>
<organism evidence="4 5">
    <name type="scientific">Meganyctiphanes norvegica</name>
    <name type="common">Northern krill</name>
    <name type="synonym">Thysanopoda norvegica</name>
    <dbReference type="NCBI Taxonomy" id="48144"/>
    <lineage>
        <taxon>Eukaryota</taxon>
        <taxon>Metazoa</taxon>
        <taxon>Ecdysozoa</taxon>
        <taxon>Arthropoda</taxon>
        <taxon>Crustacea</taxon>
        <taxon>Multicrustacea</taxon>
        <taxon>Malacostraca</taxon>
        <taxon>Eumalacostraca</taxon>
        <taxon>Eucarida</taxon>
        <taxon>Euphausiacea</taxon>
        <taxon>Euphausiidae</taxon>
        <taxon>Meganyctiphanes</taxon>
    </lineage>
</organism>
<evidence type="ECO:0000313" key="4">
    <source>
        <dbReference type="EMBL" id="CAL4148048.1"/>
    </source>
</evidence>
<comment type="caution">
    <text evidence="4">The sequence shown here is derived from an EMBL/GenBank/DDBJ whole genome shotgun (WGS) entry which is preliminary data.</text>
</comment>
<comment type="similarity">
    <text evidence="1">Belongs to the short-chain dehydrogenases/reductases (SDR) family.</text>
</comment>